<keyword evidence="4" id="KW-0732">Signal</keyword>
<dbReference type="EMBL" id="BPQB01000022">
    <property type="protein sequence ID" value="GJE91561.1"/>
    <property type="molecule type" value="Genomic_DNA"/>
</dbReference>
<dbReference type="SUPFAM" id="SSF51905">
    <property type="entry name" value="FAD/NAD(P)-binding domain"/>
    <property type="match status" value="1"/>
</dbReference>
<sequence length="78" mass="8568">MEQADDHHDVAHRGLGAMLPRDANGVVDPALRVYGTRNLRAVDIPVALLYFALHTQGVVYAVAEKAADMIEDEQVEKL</sequence>
<gene>
    <name evidence="8" type="ORF">PsYK624_077110</name>
</gene>
<feature type="domain" description="Glucose-methanol-choline oxidoreductase C-terminal" evidence="7">
    <location>
        <begin position="17"/>
        <end position="63"/>
    </location>
</feature>
<evidence type="ECO:0000256" key="6">
    <source>
        <dbReference type="ARBA" id="ARBA00023002"/>
    </source>
</evidence>
<dbReference type="Pfam" id="PF05199">
    <property type="entry name" value="GMC_oxred_C"/>
    <property type="match status" value="1"/>
</dbReference>
<accession>A0A9P3GB66</accession>
<dbReference type="AlphaFoldDB" id="A0A9P3GB66"/>
<evidence type="ECO:0000313" key="8">
    <source>
        <dbReference type="EMBL" id="GJE91561.1"/>
    </source>
</evidence>
<keyword evidence="9" id="KW-1185">Reference proteome</keyword>
<evidence type="ECO:0000256" key="3">
    <source>
        <dbReference type="ARBA" id="ARBA00022630"/>
    </source>
</evidence>
<evidence type="ECO:0000256" key="1">
    <source>
        <dbReference type="ARBA" id="ARBA00001974"/>
    </source>
</evidence>
<evidence type="ECO:0000313" key="9">
    <source>
        <dbReference type="Proteomes" id="UP000703269"/>
    </source>
</evidence>
<evidence type="ECO:0000256" key="2">
    <source>
        <dbReference type="ARBA" id="ARBA00010790"/>
    </source>
</evidence>
<evidence type="ECO:0000256" key="5">
    <source>
        <dbReference type="ARBA" id="ARBA00022827"/>
    </source>
</evidence>
<name>A0A9P3GB66_9APHY</name>
<keyword evidence="6" id="KW-0560">Oxidoreductase</keyword>
<reference evidence="8 9" key="1">
    <citation type="submission" date="2021-08" db="EMBL/GenBank/DDBJ databases">
        <title>Draft Genome Sequence of Phanerochaete sordida strain YK-624.</title>
        <authorList>
            <person name="Mori T."/>
            <person name="Dohra H."/>
            <person name="Suzuki T."/>
            <person name="Kawagishi H."/>
            <person name="Hirai H."/>
        </authorList>
    </citation>
    <scope>NUCLEOTIDE SEQUENCE [LARGE SCALE GENOMIC DNA]</scope>
    <source>
        <strain evidence="8 9">YK-624</strain>
    </source>
</reference>
<dbReference type="GO" id="GO:0016614">
    <property type="term" value="F:oxidoreductase activity, acting on CH-OH group of donors"/>
    <property type="evidence" value="ECO:0007669"/>
    <property type="project" value="InterPro"/>
</dbReference>
<dbReference type="PANTHER" id="PTHR11552:SF201">
    <property type="entry name" value="GLUCOSE-METHANOL-CHOLINE OXIDOREDUCTASE N-TERMINAL DOMAIN-CONTAINING PROTEIN"/>
    <property type="match status" value="1"/>
</dbReference>
<evidence type="ECO:0000259" key="7">
    <source>
        <dbReference type="Pfam" id="PF05199"/>
    </source>
</evidence>
<protein>
    <recommendedName>
        <fullName evidence="7">Glucose-methanol-choline oxidoreductase C-terminal domain-containing protein</fullName>
    </recommendedName>
</protein>
<dbReference type="Proteomes" id="UP000703269">
    <property type="component" value="Unassembled WGS sequence"/>
</dbReference>
<dbReference type="GO" id="GO:0050660">
    <property type="term" value="F:flavin adenine dinucleotide binding"/>
    <property type="evidence" value="ECO:0007669"/>
    <property type="project" value="InterPro"/>
</dbReference>
<keyword evidence="3" id="KW-0285">Flavoprotein</keyword>
<proteinExistence type="inferred from homology"/>
<dbReference type="InterPro" id="IPR036188">
    <property type="entry name" value="FAD/NAD-bd_sf"/>
</dbReference>
<dbReference type="OrthoDB" id="269227at2759"/>
<dbReference type="Gene3D" id="3.50.50.60">
    <property type="entry name" value="FAD/NAD(P)-binding domain"/>
    <property type="match status" value="1"/>
</dbReference>
<comment type="similarity">
    <text evidence="2">Belongs to the GMC oxidoreductase family.</text>
</comment>
<dbReference type="InterPro" id="IPR012132">
    <property type="entry name" value="GMC_OxRdtase"/>
</dbReference>
<comment type="caution">
    <text evidence="8">The sequence shown here is derived from an EMBL/GenBank/DDBJ whole genome shotgun (WGS) entry which is preliminary data.</text>
</comment>
<evidence type="ECO:0000256" key="4">
    <source>
        <dbReference type="ARBA" id="ARBA00022729"/>
    </source>
</evidence>
<dbReference type="PANTHER" id="PTHR11552">
    <property type="entry name" value="GLUCOSE-METHANOL-CHOLINE GMC OXIDOREDUCTASE"/>
    <property type="match status" value="1"/>
</dbReference>
<comment type="cofactor">
    <cofactor evidence="1">
        <name>FAD</name>
        <dbReference type="ChEBI" id="CHEBI:57692"/>
    </cofactor>
</comment>
<organism evidence="8 9">
    <name type="scientific">Phanerochaete sordida</name>
    <dbReference type="NCBI Taxonomy" id="48140"/>
    <lineage>
        <taxon>Eukaryota</taxon>
        <taxon>Fungi</taxon>
        <taxon>Dikarya</taxon>
        <taxon>Basidiomycota</taxon>
        <taxon>Agaricomycotina</taxon>
        <taxon>Agaricomycetes</taxon>
        <taxon>Polyporales</taxon>
        <taxon>Phanerochaetaceae</taxon>
        <taxon>Phanerochaete</taxon>
    </lineage>
</organism>
<dbReference type="InterPro" id="IPR007867">
    <property type="entry name" value="GMC_OxRtase_C"/>
</dbReference>
<keyword evidence="5" id="KW-0274">FAD</keyword>